<evidence type="ECO:0000313" key="5">
    <source>
        <dbReference type="Proteomes" id="UP001596227"/>
    </source>
</evidence>
<evidence type="ECO:0000256" key="1">
    <source>
        <dbReference type="ARBA" id="ARBA00023125"/>
    </source>
</evidence>
<keyword evidence="1" id="KW-0238">DNA-binding</keyword>
<dbReference type="Pfam" id="PF01381">
    <property type="entry name" value="HTH_3"/>
    <property type="match status" value="1"/>
</dbReference>
<evidence type="ECO:0000256" key="2">
    <source>
        <dbReference type="SAM" id="Phobius"/>
    </source>
</evidence>
<proteinExistence type="predicted"/>
<dbReference type="Proteomes" id="UP001596227">
    <property type="component" value="Unassembled WGS sequence"/>
</dbReference>
<keyword evidence="2" id="KW-0472">Membrane</keyword>
<dbReference type="InterPro" id="IPR001387">
    <property type="entry name" value="Cro/C1-type_HTH"/>
</dbReference>
<dbReference type="PROSITE" id="PS50943">
    <property type="entry name" value="HTH_CROC1"/>
    <property type="match status" value="1"/>
</dbReference>
<feature type="transmembrane region" description="Helical" evidence="2">
    <location>
        <begin position="136"/>
        <end position="155"/>
    </location>
</feature>
<accession>A0ABW1UJ29</accession>
<sequence>MRFSENLKLIRHQKQMTQTAVADKLHVSRKTISSWENERSYPDILMLVKISDVYDITLDNLMKEDLGMLKQYEAQAATSRRSIRIKLVTAYLNIGLLFLIYLSHFFGWQVGGWLMLVLLINLIVLGTTLQVKTRDWLPAMIILVMLLVLNFAIVWPLRLKGILPAVNAAGYKAGYYTASGLWILIISLSGCFAALVHPKVGRKN</sequence>
<feature type="transmembrane region" description="Helical" evidence="2">
    <location>
        <begin position="112"/>
        <end position="129"/>
    </location>
</feature>
<dbReference type="RefSeq" id="WP_137607714.1">
    <property type="nucleotide sequence ID" value="NZ_BJDH01000006.1"/>
</dbReference>
<evidence type="ECO:0000259" key="3">
    <source>
        <dbReference type="PROSITE" id="PS50943"/>
    </source>
</evidence>
<name>A0ABW1UJ29_9LACO</name>
<dbReference type="Gene3D" id="1.10.260.40">
    <property type="entry name" value="lambda repressor-like DNA-binding domains"/>
    <property type="match status" value="1"/>
</dbReference>
<reference evidence="5" key="1">
    <citation type="journal article" date="2019" name="Int. J. Syst. Evol. Microbiol.">
        <title>The Global Catalogue of Microorganisms (GCM) 10K type strain sequencing project: providing services to taxonomists for standard genome sequencing and annotation.</title>
        <authorList>
            <consortium name="The Broad Institute Genomics Platform"/>
            <consortium name="The Broad Institute Genome Sequencing Center for Infectious Disease"/>
            <person name="Wu L."/>
            <person name="Ma J."/>
        </authorList>
    </citation>
    <scope>NUCLEOTIDE SEQUENCE [LARGE SCALE GENOMIC DNA]</scope>
    <source>
        <strain evidence="5">CCM 8934</strain>
    </source>
</reference>
<protein>
    <submittedName>
        <fullName evidence="4">Helix-turn-helix transcriptional regulator</fullName>
    </submittedName>
</protein>
<dbReference type="CDD" id="cd00093">
    <property type="entry name" value="HTH_XRE"/>
    <property type="match status" value="1"/>
</dbReference>
<keyword evidence="5" id="KW-1185">Reference proteome</keyword>
<dbReference type="SMART" id="SM00530">
    <property type="entry name" value="HTH_XRE"/>
    <property type="match status" value="1"/>
</dbReference>
<feature type="transmembrane region" description="Helical" evidence="2">
    <location>
        <begin position="88"/>
        <end position="106"/>
    </location>
</feature>
<feature type="domain" description="HTH cro/C1-type" evidence="3">
    <location>
        <begin position="7"/>
        <end position="61"/>
    </location>
</feature>
<feature type="transmembrane region" description="Helical" evidence="2">
    <location>
        <begin position="175"/>
        <end position="196"/>
    </location>
</feature>
<dbReference type="EMBL" id="JBHSSB010000031">
    <property type="protein sequence ID" value="MFC6295834.1"/>
    <property type="molecule type" value="Genomic_DNA"/>
</dbReference>
<dbReference type="InterPro" id="IPR010982">
    <property type="entry name" value="Lambda_DNA-bd_dom_sf"/>
</dbReference>
<dbReference type="PANTHER" id="PTHR46558:SF15">
    <property type="entry name" value="HELIX-TURN-HELIX DOMAIN PROTEIN"/>
    <property type="match status" value="1"/>
</dbReference>
<keyword evidence="2" id="KW-1133">Transmembrane helix</keyword>
<organism evidence="4 5">
    <name type="scientific">Lactiplantibacillus daoliensis</name>
    <dbReference type="NCBI Taxonomy" id="2559916"/>
    <lineage>
        <taxon>Bacteria</taxon>
        <taxon>Bacillati</taxon>
        <taxon>Bacillota</taxon>
        <taxon>Bacilli</taxon>
        <taxon>Lactobacillales</taxon>
        <taxon>Lactobacillaceae</taxon>
        <taxon>Lactiplantibacillus</taxon>
    </lineage>
</organism>
<keyword evidence="2" id="KW-0812">Transmembrane</keyword>
<dbReference type="SUPFAM" id="SSF47413">
    <property type="entry name" value="lambda repressor-like DNA-binding domains"/>
    <property type="match status" value="1"/>
</dbReference>
<dbReference type="PANTHER" id="PTHR46558">
    <property type="entry name" value="TRACRIPTIONAL REGULATORY PROTEIN-RELATED-RELATED"/>
    <property type="match status" value="1"/>
</dbReference>
<comment type="caution">
    <text evidence="4">The sequence shown here is derived from an EMBL/GenBank/DDBJ whole genome shotgun (WGS) entry which is preliminary data.</text>
</comment>
<gene>
    <name evidence="4" type="ORF">ACFQH1_11540</name>
</gene>
<evidence type="ECO:0000313" key="4">
    <source>
        <dbReference type="EMBL" id="MFC6295834.1"/>
    </source>
</evidence>